<dbReference type="PANTHER" id="PTHR43138">
    <property type="entry name" value="ACETYLTRANSFERASE, GNAT FAMILY"/>
    <property type="match status" value="1"/>
</dbReference>
<keyword evidence="3" id="KW-1185">Reference proteome</keyword>
<keyword evidence="2" id="KW-0808">Transferase</keyword>
<dbReference type="Proteomes" id="UP000326464">
    <property type="component" value="Unassembled WGS sequence"/>
</dbReference>
<feature type="domain" description="N-acetyltransferase" evidence="1">
    <location>
        <begin position="2"/>
        <end position="170"/>
    </location>
</feature>
<dbReference type="CDD" id="cd04301">
    <property type="entry name" value="NAT_SF"/>
    <property type="match status" value="1"/>
</dbReference>
<dbReference type="PROSITE" id="PS51186">
    <property type="entry name" value="GNAT"/>
    <property type="match status" value="1"/>
</dbReference>
<dbReference type="InterPro" id="IPR016181">
    <property type="entry name" value="Acyl_CoA_acyltransferase"/>
</dbReference>
<accession>A0A7X1NN21</accession>
<evidence type="ECO:0000313" key="2">
    <source>
        <dbReference type="EMBL" id="MPY09753.1"/>
    </source>
</evidence>
<dbReference type="OrthoDB" id="9788300at2"/>
<dbReference type="EMBL" id="VJXX01000001">
    <property type="protein sequence ID" value="MPY09753.1"/>
    <property type="molecule type" value="Genomic_DNA"/>
</dbReference>
<dbReference type="AlphaFoldDB" id="A0A7X1NN21"/>
<reference evidence="3" key="1">
    <citation type="submission" date="2019-07" db="EMBL/GenBank/DDBJ databases">
        <title>Arthrobacter KR32 sp. nov., isolated from mountain cheese made of cows milk.</title>
        <authorList>
            <person name="Flegler A."/>
        </authorList>
    </citation>
    <scope>NUCLEOTIDE SEQUENCE [LARGE SCALE GENOMIC DNA]</scope>
    <source>
        <strain evidence="3">KR32</strain>
    </source>
</reference>
<dbReference type="GO" id="GO:0016747">
    <property type="term" value="F:acyltransferase activity, transferring groups other than amino-acyl groups"/>
    <property type="evidence" value="ECO:0007669"/>
    <property type="project" value="InterPro"/>
</dbReference>
<dbReference type="InterPro" id="IPR000182">
    <property type="entry name" value="GNAT_dom"/>
</dbReference>
<dbReference type="RefSeq" id="WP_152812288.1">
    <property type="nucleotide sequence ID" value="NZ_VJXX01000001.1"/>
</dbReference>
<organism evidence="2 3">
    <name type="scientific">Arthrobacter bussei</name>
    <dbReference type="NCBI Taxonomy" id="2594179"/>
    <lineage>
        <taxon>Bacteria</taxon>
        <taxon>Bacillati</taxon>
        <taxon>Actinomycetota</taxon>
        <taxon>Actinomycetes</taxon>
        <taxon>Micrococcales</taxon>
        <taxon>Micrococcaceae</taxon>
        <taxon>Arthrobacter</taxon>
    </lineage>
</organism>
<dbReference type="Pfam" id="PF00583">
    <property type="entry name" value="Acetyltransf_1"/>
    <property type="match status" value="1"/>
</dbReference>
<dbReference type="SUPFAM" id="SSF55729">
    <property type="entry name" value="Acyl-CoA N-acyltransferases (Nat)"/>
    <property type="match status" value="1"/>
</dbReference>
<proteinExistence type="predicted"/>
<evidence type="ECO:0000259" key="1">
    <source>
        <dbReference type="PROSITE" id="PS51186"/>
    </source>
</evidence>
<dbReference type="InterPro" id="IPR052742">
    <property type="entry name" value="Mito_N-acetyltransferase"/>
</dbReference>
<comment type="caution">
    <text evidence="2">The sequence shown here is derived from an EMBL/GenBank/DDBJ whole genome shotgun (WGS) entry which is preliminary data.</text>
</comment>
<sequence length="179" mass="19101">MLRFREAWAGDWPALWTLMEPVVRAGETYCWERDMDEEAARREWLPGPAGPDPTLTVFVALEPATDCVIATAQLHANRGGPGAHVANASFLVAAEAAGRGVGRALAGHVLAEAREGGYTAMQFNAVVQTNERAVALWTSLGFGIVGTVPRAFHHPVLGPTGLHIMHRFLEPAAPADGEG</sequence>
<evidence type="ECO:0000313" key="3">
    <source>
        <dbReference type="Proteomes" id="UP000326464"/>
    </source>
</evidence>
<name>A0A7X1NN21_9MICC</name>
<dbReference type="Gene3D" id="3.40.630.30">
    <property type="match status" value="1"/>
</dbReference>
<protein>
    <submittedName>
        <fullName evidence="2">GNAT family N-acetyltransferase</fullName>
    </submittedName>
</protein>
<dbReference type="PANTHER" id="PTHR43138:SF1">
    <property type="entry name" value="N-ACETYLTRANSFERASE ACA1"/>
    <property type="match status" value="1"/>
</dbReference>
<gene>
    <name evidence="2" type="ORF">FNH21_03285</name>
</gene>